<dbReference type="PROSITE" id="PS51673">
    <property type="entry name" value="SUZ"/>
    <property type="match status" value="1"/>
</dbReference>
<feature type="compositionally biased region" description="Polar residues" evidence="3">
    <location>
        <begin position="67"/>
        <end position="83"/>
    </location>
</feature>
<dbReference type="EMBL" id="OX597838">
    <property type="protein sequence ID" value="CAI9740895.1"/>
    <property type="molecule type" value="Genomic_DNA"/>
</dbReference>
<feature type="domain" description="SUZ-C" evidence="5">
    <location>
        <begin position="106"/>
        <end position="158"/>
    </location>
</feature>
<evidence type="ECO:0000256" key="2">
    <source>
        <dbReference type="ARBA" id="ARBA00044802"/>
    </source>
</evidence>
<evidence type="ECO:0000313" key="6">
    <source>
        <dbReference type="EMBL" id="CAI9740895.1"/>
    </source>
</evidence>
<gene>
    <name evidence="6" type="ORF">OCTVUL_1B015557</name>
</gene>
<name>A0AA36BV29_OCTVU</name>
<evidence type="ECO:0000259" key="4">
    <source>
        <dbReference type="PROSITE" id="PS51673"/>
    </source>
</evidence>
<dbReference type="AlphaFoldDB" id="A0AA36BV29"/>
<dbReference type="Pfam" id="PF12752">
    <property type="entry name" value="SUZ"/>
    <property type="match status" value="1"/>
</dbReference>
<accession>A0AA36BV29</accession>
<dbReference type="Proteomes" id="UP001162480">
    <property type="component" value="Chromosome 25"/>
</dbReference>
<sequence>MADDGEVLDSWEELDDKAVFDKQLKEFNENLKPKTHTVNRLLSPLQEDTLRTTYQPQVKILKRQPGTGATTNRTGNSANNVSVNRPLKTLEQREAEYAEARLRIMGCATGYDGQQTQLPSDNSKPVKLLQPLDYCSPDNNIVRQPKGPDGSRGFISAQRFGF</sequence>
<dbReference type="InterPro" id="IPR039228">
    <property type="entry name" value="SZRD1"/>
</dbReference>
<keyword evidence="7" id="KW-1185">Reference proteome</keyword>
<evidence type="ECO:0000256" key="3">
    <source>
        <dbReference type="SAM" id="MobiDB-lite"/>
    </source>
</evidence>
<organism evidence="6 7">
    <name type="scientific">Octopus vulgaris</name>
    <name type="common">Common octopus</name>
    <dbReference type="NCBI Taxonomy" id="6645"/>
    <lineage>
        <taxon>Eukaryota</taxon>
        <taxon>Metazoa</taxon>
        <taxon>Spiralia</taxon>
        <taxon>Lophotrochozoa</taxon>
        <taxon>Mollusca</taxon>
        <taxon>Cephalopoda</taxon>
        <taxon>Coleoidea</taxon>
        <taxon>Octopodiformes</taxon>
        <taxon>Octopoda</taxon>
        <taxon>Incirrata</taxon>
        <taxon>Octopodidae</taxon>
        <taxon>Octopus</taxon>
    </lineage>
</organism>
<protein>
    <recommendedName>
        <fullName evidence="2">SUZ RNA-binding domain-containing</fullName>
    </recommendedName>
</protein>
<dbReference type="PROSITE" id="PS51938">
    <property type="entry name" value="SUZ_C"/>
    <property type="match status" value="1"/>
</dbReference>
<dbReference type="PANTHER" id="PTHR31796">
    <property type="entry name" value="SUZ DOMAIN-CONTAINING PROTEIN 1"/>
    <property type="match status" value="1"/>
</dbReference>
<feature type="domain" description="SUZ" evidence="4">
    <location>
        <begin position="40"/>
        <end position="109"/>
    </location>
</feature>
<dbReference type="Pfam" id="PF12901">
    <property type="entry name" value="SUZ-C"/>
    <property type="match status" value="1"/>
</dbReference>
<evidence type="ECO:0000259" key="5">
    <source>
        <dbReference type="PROSITE" id="PS51938"/>
    </source>
</evidence>
<reference evidence="6" key="1">
    <citation type="submission" date="2023-08" db="EMBL/GenBank/DDBJ databases">
        <authorList>
            <person name="Alioto T."/>
            <person name="Alioto T."/>
            <person name="Gomez Garrido J."/>
        </authorList>
    </citation>
    <scope>NUCLEOTIDE SEQUENCE</scope>
</reference>
<evidence type="ECO:0000313" key="7">
    <source>
        <dbReference type="Proteomes" id="UP001162480"/>
    </source>
</evidence>
<comment type="similarity">
    <text evidence="1">Belongs to the SZRD1 family.</text>
</comment>
<proteinExistence type="inferred from homology"/>
<dbReference type="InterPro" id="IPR024642">
    <property type="entry name" value="SUZ-C"/>
</dbReference>
<dbReference type="InterPro" id="IPR024771">
    <property type="entry name" value="SUZ"/>
</dbReference>
<dbReference type="PANTHER" id="PTHR31796:SF2">
    <property type="entry name" value="SUZ DOMAIN-CONTAINING PROTEIN 1"/>
    <property type="match status" value="1"/>
</dbReference>
<evidence type="ECO:0000256" key="1">
    <source>
        <dbReference type="ARBA" id="ARBA00007124"/>
    </source>
</evidence>
<feature type="region of interest" description="Disordered" evidence="3">
    <location>
        <begin position="63"/>
        <end position="83"/>
    </location>
</feature>